<sequence>MRRQSYRLQLSKSTSNEPQSDEPTPLQQSQIETPQPELPPQQSPTNAPQVEEDSSQAQSPQQNDSMDHSTFIMMDVTKQLVIKHLL</sequence>
<feature type="region of interest" description="Disordered" evidence="1">
    <location>
        <begin position="1"/>
        <end position="71"/>
    </location>
</feature>
<gene>
    <name evidence="2" type="ORF">HUJ06_016325</name>
</gene>
<protein>
    <submittedName>
        <fullName evidence="2">Uncharacterized protein</fullName>
    </submittedName>
</protein>
<dbReference type="EMBL" id="DUZY01000008">
    <property type="protein sequence ID" value="DAD46388.1"/>
    <property type="molecule type" value="Genomic_DNA"/>
</dbReference>
<proteinExistence type="predicted"/>
<feature type="compositionally biased region" description="Polar residues" evidence="1">
    <location>
        <begin position="1"/>
        <end position="33"/>
    </location>
</feature>
<comment type="caution">
    <text evidence="2">The sequence shown here is derived from an EMBL/GenBank/DDBJ whole genome shotgun (WGS) entry which is preliminary data.</text>
</comment>
<dbReference type="AlphaFoldDB" id="A0A822ZWT7"/>
<reference evidence="2 3" key="1">
    <citation type="journal article" date="2020" name="Mol. Biol. Evol.">
        <title>Distinct Expression and Methylation Patterns for Genes with Different Fates following a Single Whole-Genome Duplication in Flowering Plants.</title>
        <authorList>
            <person name="Shi T."/>
            <person name="Rahmani R.S."/>
            <person name="Gugger P.F."/>
            <person name="Wang M."/>
            <person name="Li H."/>
            <person name="Zhang Y."/>
            <person name="Li Z."/>
            <person name="Wang Q."/>
            <person name="Van de Peer Y."/>
            <person name="Marchal K."/>
            <person name="Chen J."/>
        </authorList>
    </citation>
    <scope>NUCLEOTIDE SEQUENCE [LARGE SCALE GENOMIC DNA]</scope>
    <source>
        <tissue evidence="2">Leaf</tissue>
    </source>
</reference>
<evidence type="ECO:0000313" key="3">
    <source>
        <dbReference type="Proteomes" id="UP000607653"/>
    </source>
</evidence>
<dbReference type="Proteomes" id="UP000607653">
    <property type="component" value="Unassembled WGS sequence"/>
</dbReference>
<name>A0A822ZWT7_NELNU</name>
<organism evidence="2 3">
    <name type="scientific">Nelumbo nucifera</name>
    <name type="common">Sacred lotus</name>
    <dbReference type="NCBI Taxonomy" id="4432"/>
    <lineage>
        <taxon>Eukaryota</taxon>
        <taxon>Viridiplantae</taxon>
        <taxon>Streptophyta</taxon>
        <taxon>Embryophyta</taxon>
        <taxon>Tracheophyta</taxon>
        <taxon>Spermatophyta</taxon>
        <taxon>Magnoliopsida</taxon>
        <taxon>Proteales</taxon>
        <taxon>Nelumbonaceae</taxon>
        <taxon>Nelumbo</taxon>
    </lineage>
</organism>
<accession>A0A822ZWT7</accession>
<feature type="compositionally biased region" description="Polar residues" evidence="1">
    <location>
        <begin position="55"/>
        <end position="64"/>
    </location>
</feature>
<evidence type="ECO:0000256" key="1">
    <source>
        <dbReference type="SAM" id="MobiDB-lite"/>
    </source>
</evidence>
<keyword evidence="3" id="KW-1185">Reference proteome</keyword>
<evidence type="ECO:0000313" key="2">
    <source>
        <dbReference type="EMBL" id="DAD46388.1"/>
    </source>
</evidence>